<dbReference type="NCBIfam" id="TIGR03598">
    <property type="entry name" value="GTPase_YsxC"/>
    <property type="match status" value="1"/>
</dbReference>
<dbReference type="NCBIfam" id="TIGR00231">
    <property type="entry name" value="small_GTP"/>
    <property type="match status" value="1"/>
</dbReference>
<dbReference type="PROSITE" id="PS51706">
    <property type="entry name" value="G_ENGB"/>
    <property type="match status" value="1"/>
</dbReference>
<evidence type="ECO:0000313" key="12">
    <source>
        <dbReference type="EMBL" id="CCV64487.1"/>
    </source>
</evidence>
<dbReference type="SUPFAM" id="SSF52540">
    <property type="entry name" value="P-loop containing nucleoside triphosphate hydrolases"/>
    <property type="match status" value="1"/>
</dbReference>
<dbReference type="Proteomes" id="UP000032740">
    <property type="component" value="Chromosome"/>
</dbReference>
<keyword evidence="7 10" id="KW-0342">GTP-binding</keyword>
<dbReference type="InterPro" id="IPR019987">
    <property type="entry name" value="GTP-bd_ribosome_bio_YsxC"/>
</dbReference>
<keyword evidence="6" id="KW-0460">Magnesium</keyword>
<dbReference type="PANTHER" id="PTHR11649">
    <property type="entry name" value="MSS1/TRME-RELATED GTP-BINDING PROTEIN"/>
    <property type="match status" value="1"/>
</dbReference>
<evidence type="ECO:0000259" key="11">
    <source>
        <dbReference type="PROSITE" id="PS51706"/>
    </source>
</evidence>
<comment type="cofactor">
    <cofactor evidence="1">
        <name>Mg(2+)</name>
        <dbReference type="ChEBI" id="CHEBI:18420"/>
    </cofactor>
</comment>
<reference evidence="12 13" key="1">
    <citation type="journal article" date="2013" name="J. Mol. Microbiol. Biotechnol.">
        <title>Analysis of the Complete Genomes of Acholeplasma brassicae , A. palmae and A. laidlawii and Their Comparison to the Obligate Parasites from ' Candidatus Phytoplasma'.</title>
        <authorList>
            <person name="Kube M."/>
            <person name="Siewert C."/>
            <person name="Migdoll A.M."/>
            <person name="Duduk B."/>
            <person name="Holz S."/>
            <person name="Rabus R."/>
            <person name="Seemuller E."/>
            <person name="Mitrovic J."/>
            <person name="Muller I."/>
            <person name="Buttner C."/>
            <person name="Reinhardt R."/>
        </authorList>
    </citation>
    <scope>NUCLEOTIDE SEQUENCE [LARGE SCALE GENOMIC DNA]</scope>
    <source>
        <strain evidence="12 13">J233</strain>
    </source>
</reference>
<dbReference type="GO" id="GO:0005525">
    <property type="term" value="F:GTP binding"/>
    <property type="evidence" value="ECO:0007669"/>
    <property type="project" value="UniProtKB-UniRule"/>
</dbReference>
<proteinExistence type="inferred from homology"/>
<dbReference type="InterPro" id="IPR030393">
    <property type="entry name" value="G_ENGB_dom"/>
</dbReference>
<dbReference type="GO" id="GO:0046872">
    <property type="term" value="F:metal ion binding"/>
    <property type="evidence" value="ECO:0007669"/>
    <property type="project" value="UniProtKB-KW"/>
</dbReference>
<evidence type="ECO:0000256" key="10">
    <source>
        <dbReference type="HAMAP-Rule" id="MF_00321"/>
    </source>
</evidence>
<evidence type="ECO:0000313" key="13">
    <source>
        <dbReference type="Proteomes" id="UP000032740"/>
    </source>
</evidence>
<evidence type="ECO:0000256" key="9">
    <source>
        <dbReference type="ARBA" id="ARBA00023306"/>
    </source>
</evidence>
<dbReference type="EMBL" id="FO681347">
    <property type="protein sequence ID" value="CCV64487.1"/>
    <property type="molecule type" value="Genomic_DNA"/>
</dbReference>
<evidence type="ECO:0000256" key="4">
    <source>
        <dbReference type="ARBA" id="ARBA00022723"/>
    </source>
</evidence>
<dbReference type="HAMAP" id="MF_00321">
    <property type="entry name" value="GTPase_EngB"/>
    <property type="match status" value="1"/>
</dbReference>
<dbReference type="KEGG" id="apal:BN85409100"/>
<accession>U4KL50</accession>
<dbReference type="PANTHER" id="PTHR11649:SF13">
    <property type="entry name" value="ENGB-TYPE G DOMAIN-CONTAINING PROTEIN"/>
    <property type="match status" value="1"/>
</dbReference>
<keyword evidence="5 10" id="KW-0547">Nucleotide-binding</keyword>
<sequence>MIKHAEFIKSITDIKDAPDTNLPEIVLVGRSNVGKSSFINGIANRKSIARVSATPGKTITLNYYMMDNSFYLVDAPGYGYARRSKSLQQTFIQMLLAYLELSPNLKKVFQFIDFKVGPTEDDLEMYDALLEGGFDVSVIVTKKDKVKSSLRSKHEKMIKDKMNQPEKIFITSSQTKDGYDKVYQEMILTLE</sequence>
<dbReference type="GO" id="GO:0005829">
    <property type="term" value="C:cytosol"/>
    <property type="evidence" value="ECO:0007669"/>
    <property type="project" value="TreeGrafter"/>
</dbReference>
<dbReference type="InterPro" id="IPR005225">
    <property type="entry name" value="Small_GTP-bd"/>
</dbReference>
<dbReference type="OrthoDB" id="9804921at2"/>
<evidence type="ECO:0000256" key="8">
    <source>
        <dbReference type="ARBA" id="ARBA00023210"/>
    </source>
</evidence>
<organism evidence="12 13">
    <name type="scientific">Alteracholeplasma palmae (strain ATCC 49389 / J233)</name>
    <name type="common">Acholeplasma palmae</name>
    <dbReference type="NCBI Taxonomy" id="1318466"/>
    <lineage>
        <taxon>Bacteria</taxon>
        <taxon>Bacillati</taxon>
        <taxon>Mycoplasmatota</taxon>
        <taxon>Mollicutes</taxon>
        <taxon>Acholeplasmatales</taxon>
        <taxon>Acholeplasmataceae</taxon>
        <taxon>Acholeplasma</taxon>
    </lineage>
</organism>
<keyword evidence="9 10" id="KW-0131">Cell cycle</keyword>
<dbReference type="InterPro" id="IPR027417">
    <property type="entry name" value="P-loop_NTPase"/>
</dbReference>
<dbReference type="InterPro" id="IPR006073">
    <property type="entry name" value="GTP-bd"/>
</dbReference>
<evidence type="ECO:0000256" key="3">
    <source>
        <dbReference type="ARBA" id="ARBA00022618"/>
    </source>
</evidence>
<name>U4KL50_ALTPJ</name>
<keyword evidence="8 10" id="KW-0717">Septation</keyword>
<comment type="similarity">
    <text evidence="2 10">Belongs to the TRAFAC class TrmE-Era-EngA-EngB-Septin-like GTPase superfamily. EngB GTPase family.</text>
</comment>
<dbReference type="CDD" id="cd01876">
    <property type="entry name" value="YihA_EngB"/>
    <property type="match status" value="1"/>
</dbReference>
<comment type="function">
    <text evidence="10">Necessary for normal cell division and for the maintenance of normal septation.</text>
</comment>
<dbReference type="AlphaFoldDB" id="U4KL50"/>
<dbReference type="GO" id="GO:0000917">
    <property type="term" value="P:division septum assembly"/>
    <property type="evidence" value="ECO:0007669"/>
    <property type="project" value="UniProtKB-KW"/>
</dbReference>
<evidence type="ECO:0000256" key="2">
    <source>
        <dbReference type="ARBA" id="ARBA00009638"/>
    </source>
</evidence>
<keyword evidence="4" id="KW-0479">Metal-binding</keyword>
<protein>
    <recommendedName>
        <fullName evidence="10">Probable GTP-binding protein EngB</fullName>
    </recommendedName>
</protein>
<evidence type="ECO:0000256" key="7">
    <source>
        <dbReference type="ARBA" id="ARBA00023134"/>
    </source>
</evidence>
<dbReference type="STRING" id="1318466.BN85409100"/>
<dbReference type="HOGENOM" id="CLU_033732_3_2_14"/>
<feature type="domain" description="EngB-type G" evidence="11">
    <location>
        <begin position="21"/>
        <end position="191"/>
    </location>
</feature>
<evidence type="ECO:0000256" key="6">
    <source>
        <dbReference type="ARBA" id="ARBA00022842"/>
    </source>
</evidence>
<dbReference type="Pfam" id="PF01926">
    <property type="entry name" value="MMR_HSR1"/>
    <property type="match status" value="1"/>
</dbReference>
<dbReference type="Gene3D" id="3.40.50.300">
    <property type="entry name" value="P-loop containing nucleotide triphosphate hydrolases"/>
    <property type="match status" value="1"/>
</dbReference>
<evidence type="ECO:0000256" key="5">
    <source>
        <dbReference type="ARBA" id="ARBA00022741"/>
    </source>
</evidence>
<keyword evidence="3 10" id="KW-0132">Cell division</keyword>
<gene>
    <name evidence="12" type="primary">ysxC</name>
    <name evidence="10" type="synonym">engB</name>
    <name evidence="12" type="ORF">BN85409100</name>
</gene>
<dbReference type="RefSeq" id="WP_026660026.1">
    <property type="nucleotide sequence ID" value="NC_022538.1"/>
</dbReference>
<evidence type="ECO:0000256" key="1">
    <source>
        <dbReference type="ARBA" id="ARBA00001946"/>
    </source>
</evidence>
<keyword evidence="13" id="KW-1185">Reference proteome</keyword>